<feature type="signal peptide" evidence="1">
    <location>
        <begin position="1"/>
        <end position="23"/>
    </location>
</feature>
<proteinExistence type="predicted"/>
<feature type="domain" description="DJ-1/PfpI" evidence="2">
    <location>
        <begin position="43"/>
        <end position="214"/>
    </location>
</feature>
<dbReference type="PANTHER" id="PTHR43130:SF15">
    <property type="entry name" value="THIJ_PFPI FAMILY PROTEIN (AFU_ORTHOLOGUE AFUA_5G14240)"/>
    <property type="match status" value="1"/>
</dbReference>
<dbReference type="InterPro" id="IPR002818">
    <property type="entry name" value="DJ-1/PfpI"/>
</dbReference>
<dbReference type="InterPro" id="IPR052158">
    <property type="entry name" value="INH-QAR"/>
</dbReference>
<dbReference type="AlphaFoldDB" id="A0A6A7BJZ8"/>
<dbReference type="SUPFAM" id="SSF52317">
    <property type="entry name" value="Class I glutamine amidotransferase-like"/>
    <property type="match status" value="1"/>
</dbReference>
<dbReference type="OrthoDB" id="543156at2759"/>
<dbReference type="Pfam" id="PF01965">
    <property type="entry name" value="DJ-1_PfpI"/>
    <property type="match status" value="1"/>
</dbReference>
<name>A0A6A7BJZ8_9PLEO</name>
<protein>
    <submittedName>
        <fullName evidence="3">Class I glutamine amidotransferase-like protein</fullName>
    </submittedName>
</protein>
<feature type="chain" id="PRO_5025646869" evidence="1">
    <location>
        <begin position="24"/>
        <end position="284"/>
    </location>
</feature>
<evidence type="ECO:0000256" key="1">
    <source>
        <dbReference type="SAM" id="SignalP"/>
    </source>
</evidence>
<dbReference type="Gene3D" id="3.40.50.880">
    <property type="match status" value="1"/>
</dbReference>
<dbReference type="EMBL" id="MU006292">
    <property type="protein sequence ID" value="KAF2854785.1"/>
    <property type="molecule type" value="Genomic_DNA"/>
</dbReference>
<sequence length="284" mass="30832">MLASKVLRAVFLWPLVSLSSTYGQNLTQQQAINRNRTLSIGYVIFDGFEPLDVWGPMEWLTSLSAFYPMNLSTISYHAGPVSARFASHLGTSYDQTINPSMLATHNFTFAPPLDIIIVPGGTGVINATLSNLTTIESFLTSRYDATDYILGVSFGVTHLARSGLLKGKKATTNKSGWAWITGFGQDVKWVPQARWVVDGKVWTSSGMASSLDMVYAWLGEVYGNAGGVNLMTDVIEYAPHLNPDWDPYAVYHQVPGADASRPVLDCVGPVGMTGNGSVSARKKI</sequence>
<dbReference type="PANTHER" id="PTHR43130">
    <property type="entry name" value="ARAC-FAMILY TRANSCRIPTIONAL REGULATOR"/>
    <property type="match status" value="1"/>
</dbReference>
<dbReference type="Proteomes" id="UP000799423">
    <property type="component" value="Unassembled WGS sequence"/>
</dbReference>
<keyword evidence="1" id="KW-0732">Signal</keyword>
<evidence type="ECO:0000259" key="2">
    <source>
        <dbReference type="Pfam" id="PF01965"/>
    </source>
</evidence>
<keyword evidence="4" id="KW-1185">Reference proteome</keyword>
<reference evidence="3" key="1">
    <citation type="submission" date="2020-01" db="EMBL/GenBank/DDBJ databases">
        <authorList>
            <consortium name="DOE Joint Genome Institute"/>
            <person name="Haridas S."/>
            <person name="Albert R."/>
            <person name="Binder M."/>
            <person name="Bloem J."/>
            <person name="Labutti K."/>
            <person name="Salamov A."/>
            <person name="Andreopoulos B."/>
            <person name="Baker S.E."/>
            <person name="Barry K."/>
            <person name="Bills G."/>
            <person name="Bluhm B.H."/>
            <person name="Cannon C."/>
            <person name="Castanera R."/>
            <person name="Culley D.E."/>
            <person name="Daum C."/>
            <person name="Ezra D."/>
            <person name="Gonzalez J.B."/>
            <person name="Henrissat B."/>
            <person name="Kuo A."/>
            <person name="Liang C."/>
            <person name="Lipzen A."/>
            <person name="Lutzoni F."/>
            <person name="Magnuson J."/>
            <person name="Mondo S."/>
            <person name="Nolan M."/>
            <person name="Ohm R."/>
            <person name="Pangilinan J."/>
            <person name="Park H.-J."/>
            <person name="Ramirez L."/>
            <person name="Alfaro M."/>
            <person name="Sun H."/>
            <person name="Tritt A."/>
            <person name="Yoshinaga Y."/>
            <person name="Zwiers L.-H."/>
            <person name="Turgeon B.G."/>
            <person name="Goodwin S.B."/>
            <person name="Spatafora J.W."/>
            <person name="Crous P.W."/>
            <person name="Grigoriev I.V."/>
        </authorList>
    </citation>
    <scope>NUCLEOTIDE SEQUENCE</scope>
    <source>
        <strain evidence="3">IPT5</strain>
    </source>
</reference>
<dbReference type="CDD" id="cd03139">
    <property type="entry name" value="GATase1_PfpI_2"/>
    <property type="match status" value="1"/>
</dbReference>
<gene>
    <name evidence="3" type="ORF">T440DRAFT_486567</name>
</gene>
<evidence type="ECO:0000313" key="4">
    <source>
        <dbReference type="Proteomes" id="UP000799423"/>
    </source>
</evidence>
<evidence type="ECO:0000313" key="3">
    <source>
        <dbReference type="EMBL" id="KAF2854785.1"/>
    </source>
</evidence>
<organism evidence="3 4">
    <name type="scientific">Plenodomus tracheiphilus IPT5</name>
    <dbReference type="NCBI Taxonomy" id="1408161"/>
    <lineage>
        <taxon>Eukaryota</taxon>
        <taxon>Fungi</taxon>
        <taxon>Dikarya</taxon>
        <taxon>Ascomycota</taxon>
        <taxon>Pezizomycotina</taxon>
        <taxon>Dothideomycetes</taxon>
        <taxon>Pleosporomycetidae</taxon>
        <taxon>Pleosporales</taxon>
        <taxon>Pleosporineae</taxon>
        <taxon>Leptosphaeriaceae</taxon>
        <taxon>Plenodomus</taxon>
    </lineage>
</organism>
<dbReference type="InterPro" id="IPR029062">
    <property type="entry name" value="Class_I_gatase-like"/>
</dbReference>
<accession>A0A6A7BJZ8</accession>
<keyword evidence="3" id="KW-0315">Glutamine amidotransferase</keyword>